<dbReference type="RefSeq" id="WP_194813049.1">
    <property type="nucleotide sequence ID" value="NZ_CP063056.1"/>
</dbReference>
<organism evidence="1 2">
    <name type="scientific">Rodentibacter haemolyticus</name>
    <dbReference type="NCBI Taxonomy" id="2778911"/>
    <lineage>
        <taxon>Bacteria</taxon>
        <taxon>Pseudomonadati</taxon>
        <taxon>Pseudomonadota</taxon>
        <taxon>Gammaproteobacteria</taxon>
        <taxon>Pasteurellales</taxon>
        <taxon>Pasteurellaceae</taxon>
        <taxon>Rodentibacter</taxon>
    </lineage>
</organism>
<evidence type="ECO:0000313" key="2">
    <source>
        <dbReference type="Proteomes" id="UP000663069"/>
    </source>
</evidence>
<keyword evidence="2" id="KW-1185">Reference proteome</keyword>
<reference evidence="1 2" key="1">
    <citation type="submission" date="2020-10" db="EMBL/GenBank/DDBJ databases">
        <title>Genome Sequencing of Rodentibacter spp. strain DSM111151.</title>
        <authorList>
            <person name="Benga L."/>
            <person name="Lautwein T."/>
        </authorList>
    </citation>
    <scope>NUCLEOTIDE SEQUENCE [LARGE SCALE GENOMIC DNA]</scope>
    <source>
        <strain evidence="1 2">DSM 111151</strain>
    </source>
</reference>
<name>A0ABX6V052_9PAST</name>
<dbReference type="Proteomes" id="UP000663069">
    <property type="component" value="Chromosome"/>
</dbReference>
<dbReference type="EMBL" id="CP063056">
    <property type="protein sequence ID" value="QPB43492.1"/>
    <property type="molecule type" value="Genomic_DNA"/>
</dbReference>
<accession>A0ABX6V052</accession>
<protein>
    <submittedName>
        <fullName evidence="1">Uncharacterized protein</fullName>
    </submittedName>
</protein>
<sequence length="135" mass="15752">MEIEDIPQDNSKIFQGQKKVIYATRNGKFEAGTTTGWQAEEFATEQVVDELNQLTEQALQAVKNGKKSIIYYLIYKNRYDLQSLAQATGFWQWQIKRHFRPEVFRKLSERKLEIYSGVFKASVLLLNNIETIKSL</sequence>
<gene>
    <name evidence="1" type="ORF">IHV77_05260</name>
</gene>
<proteinExistence type="predicted"/>
<evidence type="ECO:0000313" key="1">
    <source>
        <dbReference type="EMBL" id="QPB43492.1"/>
    </source>
</evidence>